<keyword evidence="2" id="KW-1185">Reference proteome</keyword>
<dbReference type="Proteomes" id="UP001167796">
    <property type="component" value="Unassembled WGS sequence"/>
</dbReference>
<accession>A0ABT9AAE5</accession>
<gene>
    <name evidence="1" type="ORF">Q5H92_10605</name>
</gene>
<dbReference type="RefSeq" id="WP_305011493.1">
    <property type="nucleotide sequence ID" value="NZ_JAUQSX010000005.1"/>
</dbReference>
<organism evidence="1 2">
    <name type="scientific">Hymenobacter mellowenesis</name>
    <dbReference type="NCBI Taxonomy" id="3063995"/>
    <lineage>
        <taxon>Bacteria</taxon>
        <taxon>Pseudomonadati</taxon>
        <taxon>Bacteroidota</taxon>
        <taxon>Cytophagia</taxon>
        <taxon>Cytophagales</taxon>
        <taxon>Hymenobacteraceae</taxon>
        <taxon>Hymenobacter</taxon>
    </lineage>
</organism>
<proteinExistence type="predicted"/>
<sequence>MRLLLCSLLSLALLLPGCVITHSPGFHSGYRRLPAAEQEKIRFLPAHAPWPATADGYLYAVTAQSLLQALPVGETTLVYLWAPHCHGRGCASLQGVEADCRRQGYRFQAVAEYYADLAQIKLQPPLQRPLLAINHPYYRSDYCQKYARLFQAELRQGQPLPDSLEHARYYVFQGRTFVRALNALPGVPPQFQPTAPLRSFH</sequence>
<protein>
    <submittedName>
        <fullName evidence="1">Uncharacterized protein</fullName>
    </submittedName>
</protein>
<comment type="caution">
    <text evidence="1">The sequence shown here is derived from an EMBL/GenBank/DDBJ whole genome shotgun (WGS) entry which is preliminary data.</text>
</comment>
<reference evidence="1" key="1">
    <citation type="submission" date="2023-07" db="EMBL/GenBank/DDBJ databases">
        <authorList>
            <person name="Kim M.K."/>
        </authorList>
    </citation>
    <scope>NUCLEOTIDE SEQUENCE</scope>
    <source>
        <strain evidence="1">M29</strain>
    </source>
</reference>
<evidence type="ECO:0000313" key="1">
    <source>
        <dbReference type="EMBL" id="MDO7846808.1"/>
    </source>
</evidence>
<name>A0ABT9AAE5_9BACT</name>
<dbReference type="EMBL" id="JAUQSX010000005">
    <property type="protein sequence ID" value="MDO7846808.1"/>
    <property type="molecule type" value="Genomic_DNA"/>
</dbReference>
<evidence type="ECO:0000313" key="2">
    <source>
        <dbReference type="Proteomes" id="UP001167796"/>
    </source>
</evidence>